<name>A0AC35UFF0_9BILA</name>
<evidence type="ECO:0000313" key="1">
    <source>
        <dbReference type="Proteomes" id="UP000095286"/>
    </source>
</evidence>
<dbReference type="WBParaSite" id="RSKR_0001066400.1">
    <property type="protein sequence ID" value="RSKR_0001066400.1"/>
    <property type="gene ID" value="RSKR_0001066400"/>
</dbReference>
<dbReference type="Proteomes" id="UP000095286">
    <property type="component" value="Unplaced"/>
</dbReference>
<organism evidence="1 2">
    <name type="scientific">Rhabditophanes sp. KR3021</name>
    <dbReference type="NCBI Taxonomy" id="114890"/>
    <lineage>
        <taxon>Eukaryota</taxon>
        <taxon>Metazoa</taxon>
        <taxon>Ecdysozoa</taxon>
        <taxon>Nematoda</taxon>
        <taxon>Chromadorea</taxon>
        <taxon>Rhabditida</taxon>
        <taxon>Tylenchina</taxon>
        <taxon>Panagrolaimomorpha</taxon>
        <taxon>Strongyloidoidea</taxon>
        <taxon>Alloionematidae</taxon>
        <taxon>Rhabditophanes</taxon>
    </lineage>
</organism>
<protein>
    <submittedName>
        <fullName evidence="2">Zinc metalloproteinase</fullName>
    </submittedName>
</protein>
<sequence length="517" mass="55772">MILFWLLGLFISTEGMKLSEKTEKTKSMLPPEDLEAFTALRGQLYAMSGIQQQIFSKSKKDGDAEYTPKNRSDDDDVKDSPMQNPNLFQGDMMLTPDQSENVVTSLKDQLQNILKGVGDAVKELTGGLDDAIGGPVGELVSEVGNKVGGIIGSLLDNGETVSKKEKRSLKTPLSYEWAFPIKYYLSPSLAATTRTMIDSALADIQANTCVKYVKQASPISGTPGINVIYSDGCWSYVGRIYSNQPQDLSLGEGCQWNGVIQHEFGHSLGLEHEQQRPDRDGSIYVYPANMMPGSEDQFVKASVGSVKDFGVAFDMGSTMLYGSYDFSSNGQKTMAPKNANFAEDLGQYTRLSFSDFKILAFYYCNTTCATKITCQNGGYQNPNSCAQCLCPNGFAGTLCTGVKSTGAACGTTELKATATAQTLTKTGAINCYFRITTDAGYKIKIIVSSYKVSTADPCVVGKGLEIKYLPDMANSGNAFCGTSTAAKTITTATNLALIHFPGVASTHTFSLTYQRVA</sequence>
<reference evidence="2" key="1">
    <citation type="submission" date="2016-11" db="UniProtKB">
        <authorList>
            <consortium name="WormBaseParasite"/>
        </authorList>
    </citation>
    <scope>IDENTIFICATION</scope>
    <source>
        <strain evidence="2">KR3021</strain>
    </source>
</reference>
<evidence type="ECO:0000313" key="2">
    <source>
        <dbReference type="WBParaSite" id="RSKR_0001066400.1"/>
    </source>
</evidence>
<proteinExistence type="predicted"/>
<accession>A0AC35UFF0</accession>